<dbReference type="InterPro" id="IPR051024">
    <property type="entry name" value="GlcNAc_Chitin_IntDeg"/>
</dbReference>
<feature type="signal peptide" evidence="5">
    <location>
        <begin position="1"/>
        <end position="24"/>
    </location>
</feature>
<dbReference type="PANTHER" id="PTHR34823">
    <property type="entry name" value="GLCNAC-BINDING PROTEIN A"/>
    <property type="match status" value="1"/>
</dbReference>
<evidence type="ECO:0000256" key="4">
    <source>
        <dbReference type="ARBA" id="ARBA00022801"/>
    </source>
</evidence>
<dbReference type="OrthoDB" id="3675244at2"/>
<dbReference type="Gene3D" id="2.10.10.20">
    <property type="entry name" value="Carbohydrate-binding module superfamily 5/12"/>
    <property type="match status" value="2"/>
</dbReference>
<gene>
    <name evidence="7" type="ORF">CS022_20865</name>
</gene>
<dbReference type="GO" id="GO:0030246">
    <property type="term" value="F:carbohydrate binding"/>
    <property type="evidence" value="ECO:0007669"/>
    <property type="project" value="InterPro"/>
</dbReference>
<evidence type="ECO:0000256" key="2">
    <source>
        <dbReference type="ARBA" id="ARBA00022669"/>
    </source>
</evidence>
<evidence type="ECO:0000256" key="3">
    <source>
        <dbReference type="ARBA" id="ARBA00022729"/>
    </source>
</evidence>
<keyword evidence="8" id="KW-1185">Reference proteome</keyword>
<dbReference type="CDD" id="cd21177">
    <property type="entry name" value="LPMO_AA10"/>
    <property type="match status" value="1"/>
</dbReference>
<dbReference type="GO" id="GO:0008061">
    <property type="term" value="F:chitin binding"/>
    <property type="evidence" value="ECO:0007669"/>
    <property type="project" value="UniProtKB-KW"/>
</dbReference>
<feature type="domain" description="Chitin-binding type-3" evidence="6">
    <location>
        <begin position="432"/>
        <end position="474"/>
    </location>
</feature>
<dbReference type="Pfam" id="PF18416">
    <property type="entry name" value="GbpA_2"/>
    <property type="match status" value="1"/>
</dbReference>
<dbReference type="GO" id="GO:0005975">
    <property type="term" value="P:carbohydrate metabolic process"/>
    <property type="evidence" value="ECO:0007669"/>
    <property type="project" value="InterPro"/>
</dbReference>
<accession>A0A4Q0YM35</accession>
<comment type="caution">
    <text evidence="7">The sequence shown here is derived from an EMBL/GenBank/DDBJ whole genome shotgun (WGS) entry which is preliminary data.</text>
</comment>
<name>A0A4Q0YM35_9GAMM</name>
<proteinExistence type="predicted"/>
<dbReference type="SUPFAM" id="SSF81296">
    <property type="entry name" value="E set domains"/>
    <property type="match status" value="1"/>
</dbReference>
<organism evidence="7 8">
    <name type="scientific">Veronia nyctiphanis</name>
    <dbReference type="NCBI Taxonomy" id="1278244"/>
    <lineage>
        <taxon>Bacteria</taxon>
        <taxon>Pseudomonadati</taxon>
        <taxon>Pseudomonadota</taxon>
        <taxon>Gammaproteobacteria</taxon>
        <taxon>Vibrionales</taxon>
        <taxon>Vibrionaceae</taxon>
        <taxon>Veronia</taxon>
    </lineage>
</organism>
<dbReference type="SMART" id="SM00495">
    <property type="entry name" value="ChtBD3"/>
    <property type="match status" value="2"/>
</dbReference>
<sequence>MLRLTSTRLSVVAGSVLAALASTGAVGHGYMDYPPARQEVCERDGGHWDSDDGSTIPNAACRASFLESSWTPLVQKHEFAKLVSNYRSQDAVEQAVPNGLLCSGGDPDKKGMSLPSADWQTTPIDPAQNGKLRLTYRASTPHNPSYWKIYLSNTSFNPATDELGWDDVDLIAEFGNLPLTEINGKKYYQMDITLPTDRSGDAVLFSRWQRNDAAGEGFYNCSDISFGGDIDVPEWTSLGSLVKSSTDAQAGDTVWFRVFDGSGSEQVFEKLNITANNEDESTWAAQLADVVNTGFSSVAKLGVEQSDGQVNWDSSDLYSNLVFVKDKEATFQLEVKKPTPNQPPILSGPSSVNTVSGKTVSFNVSASDPENAALTFTSDKGELNASGNSASVTFTAPVTDTSLTVDITVQVSDGELTDSLTVTVNVEPEDVTSTWDSDKIYLAGDTVTHKGKTFTAQWWNKDAEPGVAPVWLEESAGDKNEWVKSKAYTTGQKVTYQGSSYEAKWWTRGDVPSAGGPWKLL</sequence>
<keyword evidence="2" id="KW-0147">Chitin-binding</keyword>
<evidence type="ECO:0000313" key="7">
    <source>
        <dbReference type="EMBL" id="RXJ71435.1"/>
    </source>
</evidence>
<reference evidence="7 8" key="1">
    <citation type="submission" date="2017-10" db="EMBL/GenBank/DDBJ databases">
        <title>Nyctiphanis sp. nov., isolated from the stomach of the euphausiid Nyctiphanes simplex (Hansen, 1911) in the Gulf of California.</title>
        <authorList>
            <person name="Gomez-Gil B."/>
            <person name="Aguilar-Mendez M."/>
            <person name="Lopez-Cortes A."/>
            <person name="Gomez-Gutierrez J."/>
            <person name="Roque A."/>
            <person name="Lang E."/>
            <person name="Gonzalez-Castillo A."/>
        </authorList>
    </citation>
    <scope>NUCLEOTIDE SEQUENCE [LARGE SCALE GENOMIC DNA]</scope>
    <source>
        <strain evidence="7 8">CAIM 600</strain>
    </source>
</reference>
<dbReference type="InterPro" id="IPR004302">
    <property type="entry name" value="Cellulose/chitin-bd_N"/>
</dbReference>
<keyword evidence="1" id="KW-0964">Secreted</keyword>
<dbReference type="Pfam" id="PF02839">
    <property type="entry name" value="CBM_5_12"/>
    <property type="match status" value="2"/>
</dbReference>
<dbReference type="EMBL" id="PEIB01000037">
    <property type="protein sequence ID" value="RXJ71435.1"/>
    <property type="molecule type" value="Genomic_DNA"/>
</dbReference>
<feature type="chain" id="PRO_5020512034" evidence="5">
    <location>
        <begin position="25"/>
        <end position="521"/>
    </location>
</feature>
<dbReference type="Gene3D" id="2.70.50.50">
    <property type="entry name" value="chitin-binding protein cbp21"/>
    <property type="match status" value="1"/>
</dbReference>
<dbReference type="GO" id="GO:0004553">
    <property type="term" value="F:hydrolase activity, hydrolyzing O-glycosyl compounds"/>
    <property type="evidence" value="ECO:0007669"/>
    <property type="project" value="InterPro"/>
</dbReference>
<dbReference type="RefSeq" id="WP_129123859.1">
    <property type="nucleotide sequence ID" value="NZ_PEIB01000037.1"/>
</dbReference>
<dbReference type="InterPro" id="IPR003610">
    <property type="entry name" value="CBM5/12"/>
</dbReference>
<dbReference type="PANTHER" id="PTHR34823:SF1">
    <property type="entry name" value="CHITIN-BINDING TYPE-4 DOMAIN-CONTAINING PROTEIN"/>
    <property type="match status" value="1"/>
</dbReference>
<dbReference type="Proteomes" id="UP000290287">
    <property type="component" value="Unassembled WGS sequence"/>
</dbReference>
<dbReference type="Gene3D" id="2.60.40.10">
    <property type="entry name" value="Immunoglobulins"/>
    <property type="match status" value="1"/>
</dbReference>
<dbReference type="InterPro" id="IPR014756">
    <property type="entry name" value="Ig_E-set"/>
</dbReference>
<evidence type="ECO:0000256" key="1">
    <source>
        <dbReference type="ARBA" id="ARBA00022525"/>
    </source>
</evidence>
<protein>
    <submittedName>
        <fullName evidence="7">Spindolin</fullName>
    </submittedName>
</protein>
<dbReference type="InterPro" id="IPR041029">
    <property type="entry name" value="GbpA_2"/>
</dbReference>
<dbReference type="InterPro" id="IPR013783">
    <property type="entry name" value="Ig-like_fold"/>
</dbReference>
<dbReference type="Gene3D" id="3.30.70.2150">
    <property type="match status" value="1"/>
</dbReference>
<dbReference type="CDD" id="cd12215">
    <property type="entry name" value="ChiC_BD"/>
    <property type="match status" value="2"/>
</dbReference>
<evidence type="ECO:0000259" key="6">
    <source>
        <dbReference type="SMART" id="SM00495"/>
    </source>
</evidence>
<feature type="domain" description="Chitin-binding type-3" evidence="6">
    <location>
        <begin position="479"/>
        <end position="521"/>
    </location>
</feature>
<dbReference type="Pfam" id="PF03067">
    <property type="entry name" value="LPMO_10"/>
    <property type="match status" value="1"/>
</dbReference>
<keyword evidence="3 5" id="KW-0732">Signal</keyword>
<dbReference type="InterPro" id="IPR036573">
    <property type="entry name" value="CBM_sf_5/12"/>
</dbReference>
<dbReference type="AlphaFoldDB" id="A0A4Q0YM35"/>
<keyword evidence="4" id="KW-0378">Hydrolase</keyword>
<evidence type="ECO:0000313" key="8">
    <source>
        <dbReference type="Proteomes" id="UP000290287"/>
    </source>
</evidence>
<dbReference type="GO" id="GO:0005576">
    <property type="term" value="C:extracellular region"/>
    <property type="evidence" value="ECO:0007669"/>
    <property type="project" value="InterPro"/>
</dbReference>
<dbReference type="SUPFAM" id="SSF51055">
    <property type="entry name" value="Carbohydrate binding domain"/>
    <property type="match status" value="2"/>
</dbReference>
<evidence type="ECO:0000256" key="5">
    <source>
        <dbReference type="SAM" id="SignalP"/>
    </source>
</evidence>